<dbReference type="InterPro" id="IPR039448">
    <property type="entry name" value="Beta_helix"/>
</dbReference>
<gene>
    <name evidence="2" type="ORF">S01H4_43266</name>
</gene>
<protein>
    <recommendedName>
        <fullName evidence="1">Right handed beta helix domain-containing protein</fullName>
    </recommendedName>
</protein>
<dbReference type="Gene3D" id="2.160.20.10">
    <property type="entry name" value="Single-stranded right-handed beta-helix, Pectin lyase-like"/>
    <property type="match status" value="1"/>
</dbReference>
<evidence type="ECO:0000259" key="1">
    <source>
        <dbReference type="Pfam" id="PF13229"/>
    </source>
</evidence>
<reference evidence="2" key="1">
    <citation type="journal article" date="2014" name="Front. Microbiol.">
        <title>High frequency of phylogenetically diverse reductive dehalogenase-homologous genes in deep subseafloor sedimentary metagenomes.</title>
        <authorList>
            <person name="Kawai M."/>
            <person name="Futagami T."/>
            <person name="Toyoda A."/>
            <person name="Takaki Y."/>
            <person name="Nishi S."/>
            <person name="Hori S."/>
            <person name="Arai W."/>
            <person name="Tsubouchi T."/>
            <person name="Morono Y."/>
            <person name="Uchiyama I."/>
            <person name="Ito T."/>
            <person name="Fujiyama A."/>
            <person name="Inagaki F."/>
            <person name="Takami H."/>
        </authorList>
    </citation>
    <scope>NUCLEOTIDE SEQUENCE</scope>
    <source>
        <strain evidence="2">Expedition CK06-06</strain>
    </source>
</reference>
<evidence type="ECO:0000313" key="2">
    <source>
        <dbReference type="EMBL" id="GAG97513.1"/>
    </source>
</evidence>
<dbReference type="Pfam" id="PF13229">
    <property type="entry name" value="Beta_helix"/>
    <property type="match status" value="1"/>
</dbReference>
<accession>X1CN16</accession>
<proteinExistence type="predicted"/>
<dbReference type="EMBL" id="BART01023850">
    <property type="protein sequence ID" value="GAG97513.1"/>
    <property type="molecule type" value="Genomic_DNA"/>
</dbReference>
<dbReference type="PANTHER" id="PTHR36453">
    <property type="entry name" value="SECRETED PROTEIN-RELATED"/>
    <property type="match status" value="1"/>
</dbReference>
<dbReference type="PANTHER" id="PTHR36453:SF1">
    <property type="entry name" value="RIGHT HANDED BETA HELIX DOMAIN-CONTAINING PROTEIN"/>
    <property type="match status" value="1"/>
</dbReference>
<organism evidence="2">
    <name type="scientific">marine sediment metagenome</name>
    <dbReference type="NCBI Taxonomy" id="412755"/>
    <lineage>
        <taxon>unclassified sequences</taxon>
        <taxon>metagenomes</taxon>
        <taxon>ecological metagenomes</taxon>
    </lineage>
</organism>
<sequence length="285" mass="32325">EKNGVLSCDFKELSGRGIHLSGGDRKTLTPSNHFAKNNHIYNFSRIHKTYHPAINVDGVGQNISHNYIHDAPHTGLTFAGNEHVFSYNEICRVALETGDVGAIGIAMDWSYCGNLLEYNYIHNVHGSGRYVPAKGIYQDLPVGGSTVYGNIFYDLDEGFMTNSGRYNVIVNNVFVKCTPSIFLNVYRAPSHFVLGGPWKLVERLDRINYRKPPYAKEYPWLPRVLAKNDDPPIPYGNIIVNNISYDGRFLHLHQQVDFNEILVEKNIIADTEVLDWRKVDQEQVV</sequence>
<name>X1CN16_9ZZZZ</name>
<dbReference type="AlphaFoldDB" id="X1CN16"/>
<dbReference type="SUPFAM" id="SSF51126">
    <property type="entry name" value="Pectin lyase-like"/>
    <property type="match status" value="1"/>
</dbReference>
<dbReference type="InterPro" id="IPR012334">
    <property type="entry name" value="Pectin_lyas_fold"/>
</dbReference>
<feature type="domain" description="Right handed beta helix" evidence="1">
    <location>
        <begin position="53"/>
        <end position="184"/>
    </location>
</feature>
<feature type="non-terminal residue" evidence="2">
    <location>
        <position position="285"/>
    </location>
</feature>
<feature type="non-terminal residue" evidence="2">
    <location>
        <position position="1"/>
    </location>
</feature>
<comment type="caution">
    <text evidence="2">The sequence shown here is derived from an EMBL/GenBank/DDBJ whole genome shotgun (WGS) entry which is preliminary data.</text>
</comment>
<dbReference type="InterPro" id="IPR011050">
    <property type="entry name" value="Pectin_lyase_fold/virulence"/>
</dbReference>